<dbReference type="AlphaFoldDB" id="A0AAN6M2J0"/>
<dbReference type="EMBL" id="WVTA01000003">
    <property type="protein sequence ID" value="KAK3214558.1"/>
    <property type="molecule type" value="Genomic_DNA"/>
</dbReference>
<organism evidence="1 2">
    <name type="scientific">Pseudopithomyces chartarum</name>
    <dbReference type="NCBI Taxonomy" id="1892770"/>
    <lineage>
        <taxon>Eukaryota</taxon>
        <taxon>Fungi</taxon>
        <taxon>Dikarya</taxon>
        <taxon>Ascomycota</taxon>
        <taxon>Pezizomycotina</taxon>
        <taxon>Dothideomycetes</taxon>
        <taxon>Pleosporomycetidae</taxon>
        <taxon>Pleosporales</taxon>
        <taxon>Massarineae</taxon>
        <taxon>Didymosphaeriaceae</taxon>
        <taxon>Pseudopithomyces</taxon>
    </lineage>
</organism>
<dbReference type="Proteomes" id="UP001280581">
    <property type="component" value="Unassembled WGS sequence"/>
</dbReference>
<keyword evidence="2" id="KW-1185">Reference proteome</keyword>
<name>A0AAN6M2J0_9PLEO</name>
<evidence type="ECO:0000313" key="1">
    <source>
        <dbReference type="EMBL" id="KAK3214558.1"/>
    </source>
</evidence>
<gene>
    <name evidence="1" type="ORF">GRF29_19g582813</name>
</gene>
<reference evidence="1 2" key="1">
    <citation type="submission" date="2021-02" db="EMBL/GenBank/DDBJ databases">
        <title>Genome assembly of Pseudopithomyces chartarum.</title>
        <authorList>
            <person name="Jauregui R."/>
            <person name="Singh J."/>
            <person name="Voisey C."/>
        </authorList>
    </citation>
    <scope>NUCLEOTIDE SEQUENCE [LARGE SCALE GENOMIC DNA]</scope>
    <source>
        <strain evidence="1 2">AGR01</strain>
    </source>
</reference>
<accession>A0AAN6M2J0</accession>
<evidence type="ECO:0000313" key="2">
    <source>
        <dbReference type="Proteomes" id="UP001280581"/>
    </source>
</evidence>
<protein>
    <submittedName>
        <fullName evidence="1">Uncharacterized protein</fullName>
    </submittedName>
</protein>
<comment type="caution">
    <text evidence="1">The sequence shown here is derived from an EMBL/GenBank/DDBJ whole genome shotgun (WGS) entry which is preliminary data.</text>
</comment>
<sequence length="279" mass="31716">MDQPVQKHIKTEGSLNGILVEPEPFCFLSLPGELRNRVYEMVVSQATDIYPVIAARSTQSNGAQEEEVPRQPPYGVNPCLALTQVCRLIRREFQPVARTHMTTYIRPQTTRDYIQMLIDTDVESSEDSALKANIIVTMVGATGGKCVIDDVQSKMIDLCNNYPSANIKFALPIYDDDRRPDKKRHINAILQKMIAGNLPLWNQHFSAPIKNVMLTVCKYREVELILHCDRGWPSVQWASNQLSDFVETLGLHSETYEVGIRVTLVGMVQNELYSIHWRN</sequence>
<proteinExistence type="predicted"/>